<gene>
    <name evidence="1" type="ORF">FB567DRAFT_510442</name>
</gene>
<keyword evidence="2" id="KW-1185">Reference proteome</keyword>
<comment type="caution">
    <text evidence="1">The sequence shown here is derived from an EMBL/GenBank/DDBJ whole genome shotgun (WGS) entry which is preliminary data.</text>
</comment>
<dbReference type="EMBL" id="JAGMVJ010000001">
    <property type="protein sequence ID" value="KAH7094542.1"/>
    <property type="molecule type" value="Genomic_DNA"/>
</dbReference>
<dbReference type="AlphaFoldDB" id="A0A8K0RIN4"/>
<name>A0A8K0RIN4_9PLEO</name>
<proteinExistence type="predicted"/>
<protein>
    <submittedName>
        <fullName evidence="1">Uncharacterized protein</fullName>
    </submittedName>
</protein>
<dbReference type="PANTHER" id="PTHR38790">
    <property type="entry name" value="2EXR DOMAIN-CONTAINING PROTEIN-RELATED"/>
    <property type="match status" value="1"/>
</dbReference>
<dbReference type="OrthoDB" id="3799620at2759"/>
<sequence>MAVTAASQKVAIAVPQPQSPFFRLARETRDDIYEYAFGHETISFNYRSLNIGASTKNSNEAIAYPGLPRWLLTCHAICSEAVEAFFRTRYFSPRYRRAKHSTTSNSLFLNKDSIRNIKVECPYSPFLLEADDIDETHEAPFRMFLQTMQPYLAPKLVLVIVWARYGQDWSVARERAMFENWPKRLRGTFRKVEIDVLVRREEDDEQCLKRMQNAEEFARNLIGGGEEDIRVSWGEKKDLGIVSQKPCVRCGWVHGERVLREVRRLITL</sequence>
<accession>A0A8K0RIN4</accession>
<reference evidence="1" key="1">
    <citation type="journal article" date="2021" name="Nat. Commun.">
        <title>Genetic determinants of endophytism in the Arabidopsis root mycobiome.</title>
        <authorList>
            <person name="Mesny F."/>
            <person name="Miyauchi S."/>
            <person name="Thiergart T."/>
            <person name="Pickel B."/>
            <person name="Atanasova L."/>
            <person name="Karlsson M."/>
            <person name="Huettel B."/>
            <person name="Barry K.W."/>
            <person name="Haridas S."/>
            <person name="Chen C."/>
            <person name="Bauer D."/>
            <person name="Andreopoulos W."/>
            <person name="Pangilinan J."/>
            <person name="LaButti K."/>
            <person name="Riley R."/>
            <person name="Lipzen A."/>
            <person name="Clum A."/>
            <person name="Drula E."/>
            <person name="Henrissat B."/>
            <person name="Kohler A."/>
            <person name="Grigoriev I.V."/>
            <person name="Martin F.M."/>
            <person name="Hacquard S."/>
        </authorList>
    </citation>
    <scope>NUCLEOTIDE SEQUENCE</scope>
    <source>
        <strain evidence="1">MPI-SDFR-AT-0120</strain>
    </source>
</reference>
<evidence type="ECO:0000313" key="1">
    <source>
        <dbReference type="EMBL" id="KAH7094542.1"/>
    </source>
</evidence>
<dbReference type="PANTHER" id="PTHR38790:SF4">
    <property type="entry name" value="2EXR DOMAIN-CONTAINING PROTEIN"/>
    <property type="match status" value="1"/>
</dbReference>
<dbReference type="Proteomes" id="UP000813461">
    <property type="component" value="Unassembled WGS sequence"/>
</dbReference>
<evidence type="ECO:0000313" key="2">
    <source>
        <dbReference type="Proteomes" id="UP000813461"/>
    </source>
</evidence>
<organism evidence="1 2">
    <name type="scientific">Paraphoma chrysanthemicola</name>
    <dbReference type="NCBI Taxonomy" id="798071"/>
    <lineage>
        <taxon>Eukaryota</taxon>
        <taxon>Fungi</taxon>
        <taxon>Dikarya</taxon>
        <taxon>Ascomycota</taxon>
        <taxon>Pezizomycotina</taxon>
        <taxon>Dothideomycetes</taxon>
        <taxon>Pleosporomycetidae</taxon>
        <taxon>Pleosporales</taxon>
        <taxon>Pleosporineae</taxon>
        <taxon>Phaeosphaeriaceae</taxon>
        <taxon>Paraphoma</taxon>
    </lineage>
</organism>